<keyword evidence="1" id="KW-0479">Metal-binding</keyword>
<feature type="domain" description="C2H2-type" evidence="7">
    <location>
        <begin position="1236"/>
        <end position="1265"/>
    </location>
</feature>
<dbReference type="PANTHER" id="PTHR18950:SF0">
    <property type="entry name" value="PROGESTERONE IMMUNOMODULATORY BINDING FACTOR 1"/>
    <property type="match status" value="1"/>
</dbReference>
<feature type="region of interest" description="Disordered" evidence="6">
    <location>
        <begin position="995"/>
        <end position="1092"/>
    </location>
</feature>
<feature type="coiled-coil region" evidence="5">
    <location>
        <begin position="589"/>
        <end position="689"/>
    </location>
</feature>
<proteinExistence type="predicted"/>
<keyword evidence="5" id="KW-0175">Coiled coil</keyword>
<evidence type="ECO:0000256" key="1">
    <source>
        <dbReference type="ARBA" id="ARBA00022723"/>
    </source>
</evidence>
<evidence type="ECO:0000256" key="4">
    <source>
        <dbReference type="PROSITE-ProRule" id="PRU00042"/>
    </source>
</evidence>
<dbReference type="InterPro" id="IPR013087">
    <property type="entry name" value="Znf_C2H2_type"/>
</dbReference>
<dbReference type="PROSITE" id="PS50157">
    <property type="entry name" value="ZINC_FINGER_C2H2_2"/>
    <property type="match status" value="3"/>
</dbReference>
<feature type="coiled-coil region" evidence="5">
    <location>
        <begin position="231"/>
        <end position="428"/>
    </location>
</feature>
<sequence length="1290" mass="146001">MPPKKYRLKPASANASSSLDMESEDISLETTVRTTDDVSSSDEQRGGSEKVTRQFIERKELLHTIQLLKIDLSQKNLLLDNMKADYMSKVEELEERLNDALHLKQVLALRLDSQLKVAQEDNRKQQSLHKREMEAVLARQQQLEEMNHRLCQSAGEVRTSFRDLDLSQDKYQELRNLPDDKISVQEYVAMRFYEAVTPLRSQVAQLSVKTDSLTEELDTNRTQMRGLMDSYEEERRIRTDLELRCQRLTLELADTKQHIQEGDYRRDNYPSIKRERDNFEAEIKDLTRRFETLDVTHTAVSKERNTLNKEVATLQQSVTLLQKDKEYLHRQNMELNVRLAQEEERLQRLQVQLDDTKKAREDTYERYVASRDQYKSEYEDKLRDELENIRLKTSQELENLQRSSREMYERENRNLREARDDAVLEKDRAVVAQRDLQSRYEHLLEQFQQLQLGTDSQVAELSAQAQLYALEAERAVMVKEENAAALAQCQRECEKQQKKLELLTEEFYKLQTSSEKRSSELRTQNAEQASRLETYEHLEQELDQVTIQAAEIEDEEEAERVLFSYGYGANVPTTARRRLKQSVHLARRVLQLERQNTSLRRELDSHRLKSEQASEQLSAANQLLEQTQQPYSYLVESVKQRDAQIRALKDTISLLEDSVSSLRTERTTLQQVKNNMAADLERLLNSREELAIMKQVLVRMCPKDRDTLNLDQGTRTIVGISTTGEKQLCGGSRTSKTTGGDWLNKSQVTVLDRRSFAALRRNFMAATLAMSGGGQEDPFSLLQKETLPLGFLLEDSVLFGLDCKVTEKSVNSDYAQAKSEMDRYLSPQSLSLLPPATNQHKSQRDGASALDPFFADDHTGAPYTLNMNLYLPDGAYLRMGLCQQARPPQHQSHTGVAHIKTESASSCFSPNLQLHSPNGAPNSSCGTPGHGSVAMETSAINMTLTGLPDFTSVFNHSGGSHGGSLVPEVFVKQEVSSQFDHHHDNRSSMFQLLNSGLDHHHGNSMEGQQQIHTSSSTVHAPFHDLPVGSSASQASAKPPYRGLDPGAYTHPPPQTHPHFLQQQIPYLPPSPPSSEPGSPDRQKELLHAMSPPPSYAASIASKLAGGGPALVPGPGAGSMALSHTAGPTPSTSQAAILPPAPAAPSATSQPAGPVRYNRRNNPDLEKRRIHHCDYPGCKKVYTKSSHLKAHLRTHTGKLTPQKSQFSQFLLPSDDSSSVCLVAVIIRRSDHGGEKPYRCTWENCDWRFARSDELTRHYRKHTGAKPFQCAVCSRSFSRSDHLALHMKRHQN</sequence>
<name>A0A5C6PEM6_9TELE</name>
<dbReference type="PANTHER" id="PTHR18950">
    <property type="entry name" value="PROGESTERONE-INDUCED BLOCKING FACTOR 1"/>
    <property type="match status" value="1"/>
</dbReference>
<dbReference type="CDD" id="cd21579">
    <property type="entry name" value="KLF5_N"/>
    <property type="match status" value="1"/>
</dbReference>
<feature type="compositionally biased region" description="Polar residues" evidence="6">
    <location>
        <begin position="1005"/>
        <end position="1018"/>
    </location>
</feature>
<evidence type="ECO:0000256" key="2">
    <source>
        <dbReference type="ARBA" id="ARBA00022771"/>
    </source>
</evidence>
<dbReference type="Proteomes" id="UP000324091">
    <property type="component" value="Chromosome 11"/>
</dbReference>
<dbReference type="GO" id="GO:0008270">
    <property type="term" value="F:zinc ion binding"/>
    <property type="evidence" value="ECO:0007669"/>
    <property type="project" value="UniProtKB-KW"/>
</dbReference>
<dbReference type="Gene3D" id="3.30.160.60">
    <property type="entry name" value="Classic Zinc Finger"/>
    <property type="match status" value="3"/>
</dbReference>
<dbReference type="GO" id="GO:0060271">
    <property type="term" value="P:cilium assembly"/>
    <property type="evidence" value="ECO:0007669"/>
    <property type="project" value="TreeGrafter"/>
</dbReference>
<feature type="coiled-coil region" evidence="5">
    <location>
        <begin position="479"/>
        <end position="506"/>
    </location>
</feature>
<evidence type="ECO:0000259" key="7">
    <source>
        <dbReference type="PROSITE" id="PS50157"/>
    </source>
</evidence>
<dbReference type="InterPro" id="IPR026205">
    <property type="entry name" value="PIBF1"/>
</dbReference>
<reference evidence="8 9" key="1">
    <citation type="submission" date="2019-04" db="EMBL/GenBank/DDBJ databases">
        <title>Chromosome genome assembly for Takifugu flavidus.</title>
        <authorList>
            <person name="Xiao S."/>
        </authorList>
    </citation>
    <scope>NUCLEOTIDE SEQUENCE [LARGE SCALE GENOMIC DNA]</scope>
    <source>
        <strain evidence="8">HTHZ2018</strain>
        <tissue evidence="8">Muscle</tissue>
    </source>
</reference>
<dbReference type="FunFam" id="3.30.160.60:FF:000021">
    <property type="entry name" value="Basic krueppel-like factor 3"/>
    <property type="match status" value="1"/>
</dbReference>
<dbReference type="SMART" id="SM00355">
    <property type="entry name" value="ZnF_C2H2"/>
    <property type="match status" value="3"/>
</dbReference>
<evidence type="ECO:0000313" key="9">
    <source>
        <dbReference type="Proteomes" id="UP000324091"/>
    </source>
</evidence>
<dbReference type="Gene3D" id="1.10.287.1490">
    <property type="match status" value="1"/>
</dbReference>
<dbReference type="InterPro" id="IPR036236">
    <property type="entry name" value="Znf_C2H2_sf"/>
</dbReference>
<evidence type="ECO:0000313" key="8">
    <source>
        <dbReference type="EMBL" id="TWW78244.1"/>
    </source>
</evidence>
<feature type="coiled-coil region" evidence="5">
    <location>
        <begin position="83"/>
        <end position="110"/>
    </location>
</feature>
<dbReference type="EMBL" id="RHFK02000003">
    <property type="protein sequence ID" value="TWW78244.1"/>
    <property type="molecule type" value="Genomic_DNA"/>
</dbReference>
<evidence type="ECO:0000256" key="5">
    <source>
        <dbReference type="SAM" id="Coils"/>
    </source>
</evidence>
<evidence type="ECO:0000256" key="6">
    <source>
        <dbReference type="SAM" id="MobiDB-lite"/>
    </source>
</evidence>
<feature type="region of interest" description="Disordered" evidence="6">
    <location>
        <begin position="1118"/>
        <end position="1164"/>
    </location>
</feature>
<keyword evidence="2 4" id="KW-0863">Zinc-finger</keyword>
<comment type="caution">
    <text evidence="8">The sequence shown here is derived from an EMBL/GenBank/DDBJ whole genome shotgun (WGS) entry which is preliminary data.</text>
</comment>
<evidence type="ECO:0000256" key="3">
    <source>
        <dbReference type="ARBA" id="ARBA00022833"/>
    </source>
</evidence>
<protein>
    <submittedName>
        <fullName evidence="8">Progesterone-induced-blocking factor 1</fullName>
    </submittedName>
</protein>
<feature type="compositionally biased region" description="Low complexity" evidence="6">
    <location>
        <begin position="1132"/>
        <end position="1153"/>
    </location>
</feature>
<feature type="compositionally biased region" description="Basic and acidic residues" evidence="6">
    <location>
        <begin position="42"/>
        <end position="51"/>
    </location>
</feature>
<keyword evidence="3" id="KW-0862">Zinc</keyword>
<organism evidence="8 9">
    <name type="scientific">Takifugu flavidus</name>
    <name type="common">sansaifugu</name>
    <dbReference type="NCBI Taxonomy" id="433684"/>
    <lineage>
        <taxon>Eukaryota</taxon>
        <taxon>Metazoa</taxon>
        <taxon>Chordata</taxon>
        <taxon>Craniata</taxon>
        <taxon>Vertebrata</taxon>
        <taxon>Euteleostomi</taxon>
        <taxon>Actinopterygii</taxon>
        <taxon>Neopterygii</taxon>
        <taxon>Teleostei</taxon>
        <taxon>Neoteleostei</taxon>
        <taxon>Acanthomorphata</taxon>
        <taxon>Eupercaria</taxon>
        <taxon>Tetraodontiformes</taxon>
        <taxon>Tetradontoidea</taxon>
        <taxon>Tetraodontidae</taxon>
        <taxon>Takifugu</taxon>
    </lineage>
</organism>
<accession>A0A5C6PEM6</accession>
<dbReference type="Pfam" id="PF00096">
    <property type="entry name" value="zf-C2H2"/>
    <property type="match status" value="3"/>
</dbReference>
<gene>
    <name evidence="8" type="ORF">D4764_11G0003650</name>
</gene>
<dbReference type="GO" id="GO:0005815">
    <property type="term" value="C:microtubule organizing center"/>
    <property type="evidence" value="ECO:0007669"/>
    <property type="project" value="TreeGrafter"/>
</dbReference>
<feature type="domain" description="C2H2-type" evidence="7">
    <location>
        <begin position="1266"/>
        <end position="1290"/>
    </location>
</feature>
<dbReference type="FunFam" id="3.30.160.60:FF:000007">
    <property type="entry name" value="Basic krueppel-like factor 3"/>
    <property type="match status" value="1"/>
</dbReference>
<feature type="domain" description="C2H2-type" evidence="7">
    <location>
        <begin position="1170"/>
        <end position="1199"/>
    </location>
</feature>
<feature type="region of interest" description="Disordered" evidence="6">
    <location>
        <begin position="1"/>
        <end position="51"/>
    </location>
</feature>
<keyword evidence="9" id="KW-1185">Reference proteome</keyword>
<dbReference type="SUPFAM" id="SSF57667">
    <property type="entry name" value="beta-beta-alpha zinc fingers"/>
    <property type="match status" value="2"/>
</dbReference>
<dbReference type="PROSITE" id="PS00028">
    <property type="entry name" value="ZINC_FINGER_C2H2_1"/>
    <property type="match status" value="3"/>
</dbReference>